<feature type="region of interest" description="Disordered" evidence="1">
    <location>
        <begin position="93"/>
        <end position="168"/>
    </location>
</feature>
<feature type="compositionally biased region" description="Pro residues" evidence="1">
    <location>
        <begin position="188"/>
        <end position="199"/>
    </location>
</feature>
<dbReference type="InParanoid" id="D2HNV6"/>
<protein>
    <submittedName>
        <fullName evidence="2">Uncharacterized protein</fullName>
    </submittedName>
</protein>
<organism evidence="2">
    <name type="scientific">Ailuropoda melanoleuca</name>
    <name type="common">Giant panda</name>
    <dbReference type="NCBI Taxonomy" id="9646"/>
    <lineage>
        <taxon>Eukaryota</taxon>
        <taxon>Metazoa</taxon>
        <taxon>Chordata</taxon>
        <taxon>Craniata</taxon>
        <taxon>Vertebrata</taxon>
        <taxon>Euteleostomi</taxon>
        <taxon>Mammalia</taxon>
        <taxon>Eutheria</taxon>
        <taxon>Laurasiatheria</taxon>
        <taxon>Carnivora</taxon>
        <taxon>Caniformia</taxon>
        <taxon>Ursidae</taxon>
        <taxon>Ailuropoda</taxon>
    </lineage>
</organism>
<dbReference type="AlphaFoldDB" id="D2HNV6"/>
<proteinExistence type="predicted"/>
<sequence>MIFIMEVSCIQYQYLVRTSHQPPPDCKGRGSTVLSYALKAKRIGQAVSSMSPVFGSELGPFYRDHACLSILDCQPCDKQQVHLSREEKGNTMEKIEPWDRLQREKCRGKRAAAEDRNEPKIEPDTKKSKTGAKRNGKEAAGEPPVLSKDPSPPDQKTSPSVFLRKAPELRGALRLRTVAQSEVRLQRHPPPPASPPPHRFVPSPRPHRVVPSPEPTPRGPLLIGKSAALEAPRLLELHNVLNSKGILMGSYRSLATVC</sequence>
<name>D2HNV6_AILME</name>
<gene>
    <name evidence="2" type="ORF">PANDA_013412</name>
</gene>
<accession>D2HNV6</accession>
<feature type="compositionally biased region" description="Basic and acidic residues" evidence="1">
    <location>
        <begin position="93"/>
        <end position="127"/>
    </location>
</feature>
<evidence type="ECO:0000313" key="2">
    <source>
        <dbReference type="EMBL" id="EFB21417.1"/>
    </source>
</evidence>
<reference evidence="2" key="1">
    <citation type="journal article" date="2010" name="Nature">
        <title>The sequence and de novo assembly of the giant panda genome.</title>
        <authorList>
            <person name="Li R."/>
            <person name="Fan W."/>
            <person name="Tian G."/>
            <person name="Zhu H."/>
            <person name="He L."/>
            <person name="Cai J."/>
            <person name="Huang Q."/>
            <person name="Cai Q."/>
            <person name="Li B."/>
            <person name="Bai Y."/>
            <person name="Zhang Z."/>
            <person name="Zhang Y."/>
            <person name="Wang W."/>
            <person name="Li J."/>
            <person name="Wei F."/>
            <person name="Li H."/>
            <person name="Jian M."/>
            <person name="Li J."/>
            <person name="Zhang Z."/>
            <person name="Nielsen R."/>
            <person name="Li D."/>
            <person name="Gu W."/>
            <person name="Yang Z."/>
            <person name="Xuan Z."/>
            <person name="Ryder O.A."/>
            <person name="Leung F.C."/>
            <person name="Zhou Y."/>
            <person name="Cao J."/>
            <person name="Sun X."/>
            <person name="Fu Y."/>
            <person name="Fang X."/>
            <person name="Guo X."/>
            <person name="Wang B."/>
            <person name="Hou R."/>
            <person name="Shen F."/>
            <person name="Mu B."/>
            <person name="Ni P."/>
            <person name="Lin R."/>
            <person name="Qian W."/>
            <person name="Wang G."/>
            <person name="Yu C."/>
            <person name="Nie W."/>
            <person name="Wang J."/>
            <person name="Wu Z."/>
            <person name="Liang H."/>
            <person name="Min J."/>
            <person name="Wu Q."/>
            <person name="Cheng S."/>
            <person name="Ruan J."/>
            <person name="Wang M."/>
            <person name="Shi Z."/>
            <person name="Wen M."/>
            <person name="Liu B."/>
            <person name="Ren X."/>
            <person name="Zheng H."/>
            <person name="Dong D."/>
            <person name="Cook K."/>
            <person name="Shan G."/>
            <person name="Zhang H."/>
            <person name="Kosiol C."/>
            <person name="Xie X."/>
            <person name="Lu Z."/>
            <person name="Zheng H."/>
            <person name="Li Y."/>
            <person name="Steiner C.C."/>
            <person name="Lam T.T."/>
            <person name="Lin S."/>
            <person name="Zhang Q."/>
            <person name="Li G."/>
            <person name="Tian J."/>
            <person name="Gong T."/>
            <person name="Liu H."/>
            <person name="Zhang D."/>
            <person name="Fang L."/>
            <person name="Ye C."/>
            <person name="Zhang J."/>
            <person name="Hu W."/>
            <person name="Xu A."/>
            <person name="Ren Y."/>
            <person name="Zhang G."/>
            <person name="Bruford M.W."/>
            <person name="Li Q."/>
            <person name="Ma L."/>
            <person name="Guo Y."/>
            <person name="An N."/>
            <person name="Hu Y."/>
            <person name="Zheng Y."/>
            <person name="Shi Y."/>
            <person name="Li Z."/>
            <person name="Liu Q."/>
            <person name="Chen Y."/>
            <person name="Zhao J."/>
            <person name="Qu N."/>
            <person name="Zhao S."/>
            <person name="Tian F."/>
            <person name="Wang X."/>
            <person name="Wang H."/>
            <person name="Xu L."/>
            <person name="Liu X."/>
            <person name="Vinar T."/>
            <person name="Wang Y."/>
            <person name="Lam T.W."/>
            <person name="Yiu S.M."/>
            <person name="Liu S."/>
            <person name="Zhang H."/>
            <person name="Li D."/>
            <person name="Huang Y."/>
            <person name="Wang X."/>
            <person name="Yang G."/>
            <person name="Jiang Z."/>
            <person name="Wang J."/>
            <person name="Qin N."/>
            <person name="Li L."/>
            <person name="Li J."/>
            <person name="Bolund L."/>
            <person name="Kristiansen K."/>
            <person name="Wong G.K."/>
            <person name="Olson M."/>
            <person name="Zhang X."/>
            <person name="Li S."/>
            <person name="Yang H."/>
            <person name="Wang J."/>
            <person name="Wang J."/>
        </authorList>
    </citation>
    <scope>NUCLEOTIDE SEQUENCE [LARGE SCALE GENOMIC DNA]</scope>
</reference>
<feature type="region of interest" description="Disordered" evidence="1">
    <location>
        <begin position="181"/>
        <end position="219"/>
    </location>
</feature>
<dbReference type="EMBL" id="GL193101">
    <property type="protein sequence ID" value="EFB21417.1"/>
    <property type="molecule type" value="Genomic_DNA"/>
</dbReference>
<evidence type="ECO:0000256" key="1">
    <source>
        <dbReference type="SAM" id="MobiDB-lite"/>
    </source>
</evidence>